<gene>
    <name evidence="2" type="ORF">BDY17DRAFT_256450</name>
</gene>
<dbReference type="Proteomes" id="UP000799767">
    <property type="component" value="Unassembled WGS sequence"/>
</dbReference>
<accession>A0A6A6PJV4</accession>
<keyword evidence="1" id="KW-0472">Membrane</keyword>
<keyword evidence="1" id="KW-0812">Transmembrane</keyword>
<organism evidence="2 3">
    <name type="scientific">Neohortaea acidophila</name>
    <dbReference type="NCBI Taxonomy" id="245834"/>
    <lineage>
        <taxon>Eukaryota</taxon>
        <taxon>Fungi</taxon>
        <taxon>Dikarya</taxon>
        <taxon>Ascomycota</taxon>
        <taxon>Pezizomycotina</taxon>
        <taxon>Dothideomycetes</taxon>
        <taxon>Dothideomycetidae</taxon>
        <taxon>Mycosphaerellales</taxon>
        <taxon>Teratosphaeriaceae</taxon>
        <taxon>Neohortaea</taxon>
    </lineage>
</organism>
<feature type="transmembrane region" description="Helical" evidence="1">
    <location>
        <begin position="283"/>
        <end position="308"/>
    </location>
</feature>
<feature type="transmembrane region" description="Helical" evidence="1">
    <location>
        <begin position="211"/>
        <end position="237"/>
    </location>
</feature>
<feature type="transmembrane region" description="Helical" evidence="1">
    <location>
        <begin position="99"/>
        <end position="122"/>
    </location>
</feature>
<keyword evidence="1" id="KW-1133">Transmembrane helix</keyword>
<name>A0A6A6PJV4_9PEZI</name>
<feature type="transmembrane region" description="Helical" evidence="1">
    <location>
        <begin position="314"/>
        <end position="334"/>
    </location>
</feature>
<feature type="transmembrane region" description="Helical" evidence="1">
    <location>
        <begin position="59"/>
        <end position="79"/>
    </location>
</feature>
<dbReference type="EMBL" id="MU001640">
    <property type="protein sequence ID" value="KAF2480076.1"/>
    <property type="molecule type" value="Genomic_DNA"/>
</dbReference>
<evidence type="ECO:0000313" key="2">
    <source>
        <dbReference type="EMBL" id="KAF2480076.1"/>
    </source>
</evidence>
<dbReference type="RefSeq" id="XP_033586646.1">
    <property type="nucleotide sequence ID" value="XM_033731603.1"/>
</dbReference>
<evidence type="ECO:0008006" key="4">
    <source>
        <dbReference type="Google" id="ProtNLM"/>
    </source>
</evidence>
<reference evidence="2" key="1">
    <citation type="journal article" date="2020" name="Stud. Mycol.">
        <title>101 Dothideomycetes genomes: a test case for predicting lifestyles and emergence of pathogens.</title>
        <authorList>
            <person name="Haridas S."/>
            <person name="Albert R."/>
            <person name="Binder M."/>
            <person name="Bloem J."/>
            <person name="Labutti K."/>
            <person name="Salamov A."/>
            <person name="Andreopoulos B."/>
            <person name="Baker S."/>
            <person name="Barry K."/>
            <person name="Bills G."/>
            <person name="Bluhm B."/>
            <person name="Cannon C."/>
            <person name="Castanera R."/>
            <person name="Culley D."/>
            <person name="Daum C."/>
            <person name="Ezra D."/>
            <person name="Gonzalez J."/>
            <person name="Henrissat B."/>
            <person name="Kuo A."/>
            <person name="Liang C."/>
            <person name="Lipzen A."/>
            <person name="Lutzoni F."/>
            <person name="Magnuson J."/>
            <person name="Mondo S."/>
            <person name="Nolan M."/>
            <person name="Ohm R."/>
            <person name="Pangilinan J."/>
            <person name="Park H.-J."/>
            <person name="Ramirez L."/>
            <person name="Alfaro M."/>
            <person name="Sun H."/>
            <person name="Tritt A."/>
            <person name="Yoshinaga Y."/>
            <person name="Zwiers L.-H."/>
            <person name="Turgeon B."/>
            <person name="Goodwin S."/>
            <person name="Spatafora J."/>
            <person name="Crous P."/>
            <person name="Grigoriev I."/>
        </authorList>
    </citation>
    <scope>NUCLEOTIDE SEQUENCE</scope>
    <source>
        <strain evidence="2">CBS 113389</strain>
    </source>
</reference>
<protein>
    <recommendedName>
        <fullName evidence="4">Integral membrane protein</fullName>
    </recommendedName>
</protein>
<dbReference type="AlphaFoldDB" id="A0A6A6PJV4"/>
<evidence type="ECO:0000256" key="1">
    <source>
        <dbReference type="SAM" id="Phobius"/>
    </source>
</evidence>
<dbReference type="GeneID" id="54472605"/>
<proteinExistence type="predicted"/>
<dbReference type="OrthoDB" id="2603at2759"/>
<feature type="transmembrane region" description="Helical" evidence="1">
    <location>
        <begin position="249"/>
        <end position="271"/>
    </location>
</feature>
<keyword evidence="3" id="KW-1185">Reference proteome</keyword>
<sequence>MNVRFGDDPNDVGIIWRSRDNRKGRNSVVVPRASMAYPNLPPKNRPVYSSSFRGVGRNFYRMVFTFPYWDMAFWSGWSYTWGSVLFTIDSAWGWIPTGWGLDLGGITTYGVGILFFIGALFYQVGATMAYLEAVNDGSFHGSAMKRFLEGHEEDKKKSRLENIASARTPRLDIPRRQAARSSPRRCESHEYLTWRWWPTWEALRNHHIYEIGYIACSVQLFGATLYTWCGVVSIPGISSQFNAPQEYGAYYFPEILGSCCFLTASLMFLLETQERWWQIQPNVVGWWIGVWAMVGSVGFLLIGVFGVINEATGAHWALYQSGLSGTWGSFAYLLSSLCQWYEAVNKHPVEEVSVNH</sequence>
<evidence type="ECO:0000313" key="3">
    <source>
        <dbReference type="Proteomes" id="UP000799767"/>
    </source>
</evidence>